<dbReference type="AlphaFoldDB" id="A0A7W8ZSQ7"/>
<proteinExistence type="predicted"/>
<comment type="caution">
    <text evidence="3">The sequence shown here is derived from an EMBL/GenBank/DDBJ whole genome shotgun (WGS) entry which is preliminary data.</text>
</comment>
<dbReference type="NCBIfam" id="TIGR02532">
    <property type="entry name" value="IV_pilin_GFxxxE"/>
    <property type="match status" value="1"/>
</dbReference>
<dbReference type="GO" id="GO:0015627">
    <property type="term" value="C:type II protein secretion system complex"/>
    <property type="evidence" value="ECO:0007669"/>
    <property type="project" value="InterPro"/>
</dbReference>
<dbReference type="Pfam" id="PF07963">
    <property type="entry name" value="N_methyl"/>
    <property type="match status" value="1"/>
</dbReference>
<keyword evidence="2" id="KW-0812">Transmembrane</keyword>
<dbReference type="Proteomes" id="UP000561726">
    <property type="component" value="Unassembled WGS sequence"/>
</dbReference>
<evidence type="ECO:0000256" key="1">
    <source>
        <dbReference type="ARBA" id="ARBA00022481"/>
    </source>
</evidence>
<sequence>MIKSLTGPLARKRAALNKEDTGFTLIELLVVVIIIGILAAIAIPIFLSQQNQAKNSAAQSDLGNAKVAYVSYLVDTPAGASVAVATALTPYGFAATTGVTVTIKTGGTSFCIDAVSSAPAPNAFSITNAGGVVKAACP</sequence>
<evidence type="ECO:0000313" key="4">
    <source>
        <dbReference type="Proteomes" id="UP000561726"/>
    </source>
</evidence>
<dbReference type="GO" id="GO:0015628">
    <property type="term" value="P:protein secretion by the type II secretion system"/>
    <property type="evidence" value="ECO:0007669"/>
    <property type="project" value="InterPro"/>
</dbReference>
<dbReference type="EMBL" id="JACHBQ010000001">
    <property type="protein sequence ID" value="MBB5639511.1"/>
    <property type="molecule type" value="Genomic_DNA"/>
</dbReference>
<evidence type="ECO:0000256" key="2">
    <source>
        <dbReference type="SAM" id="Phobius"/>
    </source>
</evidence>
<dbReference type="InterPro" id="IPR012902">
    <property type="entry name" value="N_methyl_site"/>
</dbReference>
<evidence type="ECO:0000313" key="3">
    <source>
        <dbReference type="EMBL" id="MBB5639511.1"/>
    </source>
</evidence>
<protein>
    <submittedName>
        <fullName evidence="3">Prepilin-type N-terminal cleavage/methylation domain-containing protein</fullName>
    </submittedName>
</protein>
<keyword evidence="2" id="KW-0472">Membrane</keyword>
<dbReference type="Gene3D" id="3.30.700.10">
    <property type="entry name" value="Glycoprotein, Type 4 Pilin"/>
    <property type="match status" value="1"/>
</dbReference>
<gene>
    <name evidence="3" type="ORF">BJ997_000059</name>
</gene>
<dbReference type="InterPro" id="IPR045584">
    <property type="entry name" value="Pilin-like"/>
</dbReference>
<dbReference type="InterPro" id="IPR000983">
    <property type="entry name" value="Bac_GSPG_pilin"/>
</dbReference>
<reference evidence="3 4" key="1">
    <citation type="submission" date="2020-08" db="EMBL/GenBank/DDBJ databases">
        <title>Sequencing the genomes of 1000 actinobacteria strains.</title>
        <authorList>
            <person name="Klenk H.-P."/>
        </authorList>
    </citation>
    <scope>NUCLEOTIDE SEQUENCE [LARGE SCALE GENOMIC DNA]</scope>
    <source>
        <strain evidence="3 4">DSM 21065</strain>
    </source>
</reference>
<feature type="transmembrane region" description="Helical" evidence="2">
    <location>
        <begin position="21"/>
        <end position="47"/>
    </location>
</feature>
<dbReference type="PRINTS" id="PR00813">
    <property type="entry name" value="BCTERIALGSPG"/>
</dbReference>
<dbReference type="OrthoDB" id="5007899at2"/>
<name>A0A7W8ZSQ7_9MICO</name>
<keyword evidence="2" id="KW-1133">Transmembrane helix</keyword>
<organism evidence="3 4">
    <name type="scientific">Cryobacterium roopkundense</name>
    <dbReference type="NCBI Taxonomy" id="1001240"/>
    <lineage>
        <taxon>Bacteria</taxon>
        <taxon>Bacillati</taxon>
        <taxon>Actinomycetota</taxon>
        <taxon>Actinomycetes</taxon>
        <taxon>Micrococcales</taxon>
        <taxon>Microbacteriaceae</taxon>
        <taxon>Cryobacterium</taxon>
    </lineage>
</organism>
<dbReference type="SUPFAM" id="SSF54523">
    <property type="entry name" value="Pili subunits"/>
    <property type="match status" value="1"/>
</dbReference>
<keyword evidence="1" id="KW-0488">Methylation</keyword>
<accession>A0A7W8ZSQ7</accession>
<dbReference type="RefSeq" id="WP_052541835.1">
    <property type="nucleotide sequence ID" value="NZ_JACHBQ010000001.1"/>
</dbReference>
<dbReference type="PROSITE" id="PS00409">
    <property type="entry name" value="PROKAR_NTER_METHYL"/>
    <property type="match status" value="1"/>
</dbReference>